<evidence type="ECO:0000313" key="2">
    <source>
        <dbReference type="Proteomes" id="UP000679226"/>
    </source>
</evidence>
<dbReference type="Proteomes" id="UP000679226">
    <property type="component" value="Chromosome"/>
</dbReference>
<dbReference type="KEGG" id="beg:INE88_00587"/>
<gene>
    <name evidence="1" type="ORF">INE88_00587</name>
</gene>
<evidence type="ECO:0000313" key="1">
    <source>
        <dbReference type="EMBL" id="QUT43805.1"/>
    </source>
</evidence>
<organism evidence="1 2">
    <name type="scientific">Bacteroides eggerthii</name>
    <dbReference type="NCBI Taxonomy" id="28111"/>
    <lineage>
        <taxon>Bacteria</taxon>
        <taxon>Pseudomonadati</taxon>
        <taxon>Bacteroidota</taxon>
        <taxon>Bacteroidia</taxon>
        <taxon>Bacteroidales</taxon>
        <taxon>Bacteroidaceae</taxon>
        <taxon>Bacteroides</taxon>
    </lineage>
</organism>
<accession>A0A975KCX9</accession>
<dbReference type="EMBL" id="CP072227">
    <property type="protein sequence ID" value="QUT43805.1"/>
    <property type="molecule type" value="Genomic_DNA"/>
</dbReference>
<name>A0A975KCX9_9BACE</name>
<sequence>MLLFSQSENRQFEARENKQMKVHARLGRELFVLIYVQGAWRYLRLKISIEWFRLFYFSMIHIGKLIKEELHRQERSITWFANKLCCERTNVYSIFKRESIDTILLFRISLVLHHNFFNYYIQELADCDFFSQNCDLY</sequence>
<protein>
    <submittedName>
        <fullName evidence="1">Uncharacterized protein</fullName>
    </submittedName>
</protein>
<dbReference type="AlphaFoldDB" id="A0A975KCX9"/>
<proteinExistence type="predicted"/>
<reference evidence="1" key="1">
    <citation type="journal article" date="2021" name="PLoS Genet.">
        <title>Mobile Type VI secretion system loci of the gut Bacteroidales display extensive intra-ecosystem transfer, multi-species spread and geographical clustering.</title>
        <authorList>
            <person name="Garcia-Bayona L."/>
            <person name="Coyne M.J."/>
            <person name="Comstock L.E."/>
        </authorList>
    </citation>
    <scope>NUCLEOTIDE SEQUENCE</scope>
    <source>
        <strain evidence="1">CL11T00C20</strain>
    </source>
</reference>